<evidence type="ECO:0000256" key="1">
    <source>
        <dbReference type="SAM" id="SignalP"/>
    </source>
</evidence>
<feature type="signal peptide" evidence="1">
    <location>
        <begin position="1"/>
        <end position="16"/>
    </location>
</feature>
<sequence length="141" mass="16515">MLWASIALLAIFLVEAQTYQPIKVFEIRKTRDHDRSIDYQYYDPDFSRVQSVIHREKDNKKLKRLADDIVKRLQVLSQHKEDYDDTDSDSRFVDETRSVIVLPSKDDVYHTEPGKEIILKKLIQAALRNGFDGNILFFPGT</sequence>
<reference evidence="2" key="1">
    <citation type="submission" date="2022-03" db="EMBL/GenBank/DDBJ databases">
        <authorList>
            <person name="Lindestad O."/>
        </authorList>
    </citation>
    <scope>NUCLEOTIDE SEQUENCE</scope>
</reference>
<proteinExistence type="predicted"/>
<evidence type="ECO:0000313" key="3">
    <source>
        <dbReference type="Proteomes" id="UP000838756"/>
    </source>
</evidence>
<name>A0A8S4RIQ8_9NEOP</name>
<evidence type="ECO:0000313" key="2">
    <source>
        <dbReference type="EMBL" id="CAH2237136.1"/>
    </source>
</evidence>
<accession>A0A8S4RIQ8</accession>
<protein>
    <submittedName>
        <fullName evidence="2">Jg23275 protein</fullName>
    </submittedName>
</protein>
<dbReference type="OrthoDB" id="6922193at2759"/>
<dbReference type="Proteomes" id="UP000838756">
    <property type="component" value="Unassembled WGS sequence"/>
</dbReference>
<keyword evidence="3" id="KW-1185">Reference proteome</keyword>
<organism evidence="2 3">
    <name type="scientific">Pararge aegeria aegeria</name>
    <dbReference type="NCBI Taxonomy" id="348720"/>
    <lineage>
        <taxon>Eukaryota</taxon>
        <taxon>Metazoa</taxon>
        <taxon>Ecdysozoa</taxon>
        <taxon>Arthropoda</taxon>
        <taxon>Hexapoda</taxon>
        <taxon>Insecta</taxon>
        <taxon>Pterygota</taxon>
        <taxon>Neoptera</taxon>
        <taxon>Endopterygota</taxon>
        <taxon>Lepidoptera</taxon>
        <taxon>Glossata</taxon>
        <taxon>Ditrysia</taxon>
        <taxon>Papilionoidea</taxon>
        <taxon>Nymphalidae</taxon>
        <taxon>Satyrinae</taxon>
        <taxon>Satyrini</taxon>
        <taxon>Parargina</taxon>
        <taxon>Pararge</taxon>
    </lineage>
</organism>
<comment type="caution">
    <text evidence="2">The sequence shown here is derived from an EMBL/GenBank/DDBJ whole genome shotgun (WGS) entry which is preliminary data.</text>
</comment>
<dbReference type="AlphaFoldDB" id="A0A8S4RIQ8"/>
<gene>
    <name evidence="2" type="primary">jg23275</name>
    <name evidence="2" type="ORF">PAEG_LOCUS14441</name>
</gene>
<feature type="chain" id="PRO_5035753487" evidence="1">
    <location>
        <begin position="17"/>
        <end position="141"/>
    </location>
</feature>
<dbReference type="EMBL" id="CAKXAJ010025250">
    <property type="protein sequence ID" value="CAH2237136.1"/>
    <property type="molecule type" value="Genomic_DNA"/>
</dbReference>
<keyword evidence="1" id="KW-0732">Signal</keyword>